<accession>A0A9W6N1Z3</accession>
<sequence>MSRARAASPEMPPLLALEARGRLSVLTRERYELLRRLVRIAPRSRRRLDAERQVALLTRQILAAELALGGKAKR</sequence>
<dbReference type="AlphaFoldDB" id="A0A9W6N1Z3"/>
<proteinExistence type="predicted"/>
<reference evidence="1" key="2">
    <citation type="submission" date="2023-01" db="EMBL/GenBank/DDBJ databases">
        <authorList>
            <person name="Sun Q."/>
            <person name="Evtushenko L."/>
        </authorList>
    </citation>
    <scope>NUCLEOTIDE SEQUENCE</scope>
    <source>
        <strain evidence="1">VKM B-2484</strain>
    </source>
</reference>
<evidence type="ECO:0000313" key="2">
    <source>
        <dbReference type="Proteomes" id="UP001143370"/>
    </source>
</evidence>
<organism evidence="1 2">
    <name type="scientific">Ancylobacter dichloromethanicus</name>
    <dbReference type="NCBI Taxonomy" id="518825"/>
    <lineage>
        <taxon>Bacteria</taxon>
        <taxon>Pseudomonadati</taxon>
        <taxon>Pseudomonadota</taxon>
        <taxon>Alphaproteobacteria</taxon>
        <taxon>Hyphomicrobiales</taxon>
        <taxon>Xanthobacteraceae</taxon>
        <taxon>Ancylobacter</taxon>
    </lineage>
</organism>
<keyword evidence="2" id="KW-1185">Reference proteome</keyword>
<dbReference type="EMBL" id="BSFJ01000059">
    <property type="protein sequence ID" value="GLK74711.1"/>
    <property type="molecule type" value="Genomic_DNA"/>
</dbReference>
<gene>
    <name evidence="1" type="ORF">GCM10017643_48300</name>
</gene>
<evidence type="ECO:0000313" key="1">
    <source>
        <dbReference type="EMBL" id="GLK74711.1"/>
    </source>
</evidence>
<dbReference type="RefSeq" id="WP_213376036.1">
    <property type="nucleotide sequence ID" value="NZ_BSFJ01000059.1"/>
</dbReference>
<reference evidence="1" key="1">
    <citation type="journal article" date="2014" name="Int. J. Syst. Evol. Microbiol.">
        <title>Complete genome sequence of Corynebacterium casei LMG S-19264T (=DSM 44701T), isolated from a smear-ripened cheese.</title>
        <authorList>
            <consortium name="US DOE Joint Genome Institute (JGI-PGF)"/>
            <person name="Walter F."/>
            <person name="Albersmeier A."/>
            <person name="Kalinowski J."/>
            <person name="Ruckert C."/>
        </authorList>
    </citation>
    <scope>NUCLEOTIDE SEQUENCE</scope>
    <source>
        <strain evidence="1">VKM B-2484</strain>
    </source>
</reference>
<protein>
    <submittedName>
        <fullName evidence="1">Uncharacterized protein</fullName>
    </submittedName>
</protein>
<comment type="caution">
    <text evidence="1">The sequence shown here is derived from an EMBL/GenBank/DDBJ whole genome shotgun (WGS) entry which is preliminary data.</text>
</comment>
<dbReference type="Proteomes" id="UP001143370">
    <property type="component" value="Unassembled WGS sequence"/>
</dbReference>
<name>A0A9W6N1Z3_9HYPH</name>